<feature type="compositionally biased region" description="Acidic residues" evidence="5">
    <location>
        <begin position="128"/>
        <end position="170"/>
    </location>
</feature>
<evidence type="ECO:0000313" key="9">
    <source>
        <dbReference type="Proteomes" id="UP001212997"/>
    </source>
</evidence>
<evidence type="ECO:0000313" key="8">
    <source>
        <dbReference type="EMBL" id="KAJ3492330.1"/>
    </source>
</evidence>
<feature type="domain" description="Chromatin assembly factor 1 subunit Cac1-like C-terminal" evidence="7">
    <location>
        <begin position="337"/>
        <end position="380"/>
    </location>
</feature>
<evidence type="ECO:0000256" key="4">
    <source>
        <dbReference type="ARBA" id="ARBA00023242"/>
    </source>
</evidence>
<evidence type="ECO:0000256" key="2">
    <source>
        <dbReference type="ARBA" id="ARBA00022763"/>
    </source>
</evidence>
<dbReference type="GO" id="GO:0005634">
    <property type="term" value="C:nucleus"/>
    <property type="evidence" value="ECO:0007669"/>
    <property type="project" value="UniProtKB-SubCell"/>
</dbReference>
<dbReference type="GO" id="GO:0006334">
    <property type="term" value="P:nucleosome assembly"/>
    <property type="evidence" value="ECO:0007669"/>
    <property type="project" value="TreeGrafter"/>
</dbReference>
<evidence type="ECO:0000256" key="1">
    <source>
        <dbReference type="ARBA" id="ARBA00004123"/>
    </source>
</evidence>
<accession>A0AAD5VDC3</accession>
<dbReference type="GO" id="GO:0033186">
    <property type="term" value="C:CAF-1 complex"/>
    <property type="evidence" value="ECO:0007669"/>
    <property type="project" value="TreeGrafter"/>
</dbReference>
<organism evidence="8 9">
    <name type="scientific">Meripilus lineatus</name>
    <dbReference type="NCBI Taxonomy" id="2056292"/>
    <lineage>
        <taxon>Eukaryota</taxon>
        <taxon>Fungi</taxon>
        <taxon>Dikarya</taxon>
        <taxon>Basidiomycota</taxon>
        <taxon>Agaricomycotina</taxon>
        <taxon>Agaricomycetes</taxon>
        <taxon>Polyporales</taxon>
        <taxon>Meripilaceae</taxon>
        <taxon>Meripilus</taxon>
    </lineage>
</organism>
<dbReference type="InterPro" id="IPR022043">
    <property type="entry name" value="CAF1A_DD"/>
</dbReference>
<dbReference type="Pfam" id="PF12253">
    <property type="entry name" value="CAF1A_dimeriz"/>
    <property type="match status" value="1"/>
</dbReference>
<proteinExistence type="predicted"/>
<dbReference type="PANTHER" id="PTHR15272">
    <property type="entry name" value="CHROMATIN ASSEMBLY FACTOR 1 SUBUNIT A CAF-1 SUBUNIT A"/>
    <property type="match status" value="1"/>
</dbReference>
<feature type="compositionally biased region" description="Polar residues" evidence="5">
    <location>
        <begin position="295"/>
        <end position="304"/>
    </location>
</feature>
<dbReference type="GO" id="GO:0006281">
    <property type="term" value="P:DNA repair"/>
    <property type="evidence" value="ECO:0007669"/>
    <property type="project" value="UniProtKB-KW"/>
</dbReference>
<dbReference type="AlphaFoldDB" id="A0AAD5VDC3"/>
<feature type="domain" description="Chromatin assembly factor 1 subunit A dimerization" evidence="6">
    <location>
        <begin position="85"/>
        <end position="155"/>
    </location>
</feature>
<sequence>MSDVRGDREVGQMSREERLHDAIKSLQGRSRIRSRPLKRTHLKSWHPTSVRTAVAQLNEAEISGDDMLVRSLLARLRNRTLFPIKVLIFDEDARPGYFGTWTRNSAEVGPRTPFSRDVVSLDYTYDSGEEWEEESGDADDVVEDVEEEDGGDDRDSDMESWLVDDDEVEEPGTPIEDRDRDSSPGFPQLNFPATKRKTKEVEAEKTSKRRKVVIPLVPYVKGPCWEKTVEHCEYEPFKPYRMQFLHDSTTPINPFTYVCPLPDEKTSQLPKNTTVASSSSSNFAVPALPGRLGHSNASHTSAPVPNTPTKRPTLTPKTTFPDAHIPLLLSKITALDTGTIAGIVETVFQELRPYKVKKNAIEAKVKEVAEKSKEKKVWVVKPEFLVQ</sequence>
<keyword evidence="4" id="KW-0539">Nucleus</keyword>
<evidence type="ECO:0000256" key="5">
    <source>
        <dbReference type="SAM" id="MobiDB-lite"/>
    </source>
</evidence>
<keyword evidence="3" id="KW-0234">DNA repair</keyword>
<comment type="subcellular location">
    <subcellularLocation>
        <location evidence="1">Nucleus</location>
    </subcellularLocation>
</comment>
<feature type="region of interest" description="Disordered" evidence="5">
    <location>
        <begin position="289"/>
        <end position="312"/>
    </location>
</feature>
<gene>
    <name evidence="8" type="ORF">NLI96_g1</name>
</gene>
<dbReference type="PANTHER" id="PTHR15272:SF0">
    <property type="entry name" value="CHROMATIN ASSEMBLY FACTOR 1 SUBUNIT A"/>
    <property type="match status" value="1"/>
</dbReference>
<evidence type="ECO:0000259" key="6">
    <source>
        <dbReference type="Pfam" id="PF12253"/>
    </source>
</evidence>
<dbReference type="Pfam" id="PF21796">
    <property type="entry name" value="Cac1_C"/>
    <property type="match status" value="1"/>
</dbReference>
<dbReference type="InterPro" id="IPR048800">
    <property type="entry name" value="Cac1-like_C"/>
</dbReference>
<evidence type="ECO:0000256" key="3">
    <source>
        <dbReference type="ARBA" id="ARBA00023204"/>
    </source>
</evidence>
<feature type="region of interest" description="Disordered" evidence="5">
    <location>
        <begin position="128"/>
        <end position="203"/>
    </location>
</feature>
<protein>
    <submittedName>
        <fullName evidence="8">Uncharacterized protein</fullName>
    </submittedName>
</protein>
<comment type="caution">
    <text evidence="8">The sequence shown here is derived from an EMBL/GenBank/DDBJ whole genome shotgun (WGS) entry which is preliminary data.</text>
</comment>
<keyword evidence="9" id="KW-1185">Reference proteome</keyword>
<dbReference type="Proteomes" id="UP001212997">
    <property type="component" value="Unassembled WGS sequence"/>
</dbReference>
<reference evidence="8" key="1">
    <citation type="submission" date="2022-07" db="EMBL/GenBank/DDBJ databases">
        <title>Genome Sequence of Physisporinus lineatus.</title>
        <authorList>
            <person name="Buettner E."/>
        </authorList>
    </citation>
    <scope>NUCLEOTIDE SEQUENCE</scope>
    <source>
        <strain evidence="8">VT162</strain>
    </source>
</reference>
<evidence type="ECO:0000259" key="7">
    <source>
        <dbReference type="Pfam" id="PF21796"/>
    </source>
</evidence>
<dbReference type="EMBL" id="JANAWD010000001">
    <property type="protein sequence ID" value="KAJ3492330.1"/>
    <property type="molecule type" value="Genomic_DNA"/>
</dbReference>
<name>A0AAD5VDC3_9APHY</name>
<keyword evidence="2" id="KW-0227">DNA damage</keyword>